<evidence type="ECO:0000313" key="2">
    <source>
        <dbReference type="EMBL" id="AHH19165.1"/>
    </source>
</evidence>
<dbReference type="HOGENOM" id="CLU_3009747_0_0_11"/>
<accession>W5TII6</accession>
<dbReference type="Proteomes" id="UP000019150">
    <property type="component" value="Chromosome"/>
</dbReference>
<keyword evidence="1" id="KW-0175">Coiled coil</keyword>
<reference evidence="2 3" key="1">
    <citation type="journal article" date="2014" name="Appl. Environ. Microbiol.">
        <title>Insights into the Microbial Degradation of Rubber and Gutta-Percha by Analysis of the Complete Genome of Nocardia nova SH22a.</title>
        <authorList>
            <person name="Luo Q."/>
            <person name="Hiessl S."/>
            <person name="Poehlein A."/>
            <person name="Daniel R."/>
            <person name="Steinbuchel A."/>
        </authorList>
    </citation>
    <scope>NUCLEOTIDE SEQUENCE [LARGE SCALE GENOMIC DNA]</scope>
    <source>
        <strain evidence="2">SH22a</strain>
    </source>
</reference>
<dbReference type="EMBL" id="CP006850">
    <property type="protein sequence ID" value="AHH19165.1"/>
    <property type="molecule type" value="Genomic_DNA"/>
</dbReference>
<name>W5TII6_9NOCA</name>
<organism evidence="2 3">
    <name type="scientific">Nocardia nova SH22a</name>
    <dbReference type="NCBI Taxonomy" id="1415166"/>
    <lineage>
        <taxon>Bacteria</taxon>
        <taxon>Bacillati</taxon>
        <taxon>Actinomycetota</taxon>
        <taxon>Actinomycetes</taxon>
        <taxon>Mycobacteriales</taxon>
        <taxon>Nocardiaceae</taxon>
        <taxon>Nocardia</taxon>
    </lineage>
</organism>
<evidence type="ECO:0000256" key="1">
    <source>
        <dbReference type="SAM" id="Coils"/>
    </source>
</evidence>
<dbReference type="AlphaFoldDB" id="W5TII6"/>
<proteinExistence type="predicted"/>
<sequence length="56" mass="6150">MRAPSMTSIHHCSRPLGSGQWTIARILDLEDANTALRDTNAALTAERDELRGRADS</sequence>
<keyword evidence="3" id="KW-1185">Reference proteome</keyword>
<dbReference type="PATRIC" id="fig|1415166.3.peg.4497"/>
<protein>
    <submittedName>
        <fullName evidence="2">Uncharacterized protein</fullName>
    </submittedName>
</protein>
<gene>
    <name evidence="2" type="ORF">NONO_c43810</name>
</gene>
<dbReference type="KEGG" id="nno:NONO_c43810"/>
<evidence type="ECO:0000313" key="3">
    <source>
        <dbReference type="Proteomes" id="UP000019150"/>
    </source>
</evidence>
<feature type="coiled-coil region" evidence="1">
    <location>
        <begin position="26"/>
        <end position="53"/>
    </location>
</feature>